<evidence type="ECO:0000256" key="2">
    <source>
        <dbReference type="ARBA" id="ARBA00008814"/>
    </source>
</evidence>
<sequence>MKKYITVITLFLAVLALAACSNTSSSKKETSSDSSQLSSKPKIKGFSYYGDVPQNPKKVVNFAYSYTGYLLKLGIKVSSYSLDLEKDSPAFGDQLKKAKQLTSDDTEAIAAQEPDLIIAFSTDKNLDKLKKIAPVLVIEYASSDYLDMMTHLGKVFGKEDQAQKWLSSWKAKVAKAKKDLSSQLSAQTTFTVMDFYDKNIFLYGNNWGRGGELIYDSLGYKAPEKVQTDVINKDGWFGVSQEVIGDYIGDYAVVNVNQSTKEAAASLKESDVWKNIPAVQKGQVLEVDYNLFYFSDPMSLDKQLPAFVKAVKKANQ</sequence>
<keyword evidence="4 5" id="KW-0732">Signal</keyword>
<dbReference type="KEGG" id="sfer:NCTC12278_01483"/>
<evidence type="ECO:0000256" key="4">
    <source>
        <dbReference type="ARBA" id="ARBA00022729"/>
    </source>
</evidence>
<dbReference type="PROSITE" id="PS51257">
    <property type="entry name" value="PROKAR_LIPOPROTEIN"/>
    <property type="match status" value="1"/>
</dbReference>
<reference evidence="7 8" key="1">
    <citation type="submission" date="2018-06" db="EMBL/GenBank/DDBJ databases">
        <authorList>
            <consortium name="Pathogen Informatics"/>
            <person name="Doyle S."/>
        </authorList>
    </citation>
    <scope>NUCLEOTIDE SEQUENCE [LARGE SCALE GENOMIC DNA]</scope>
    <source>
        <strain evidence="7 8">NCTC12278</strain>
    </source>
</reference>
<dbReference type="SUPFAM" id="SSF53807">
    <property type="entry name" value="Helical backbone' metal receptor"/>
    <property type="match status" value="1"/>
</dbReference>
<protein>
    <submittedName>
        <fullName evidence="7">Iron complex transport system substrate-binding protein</fullName>
    </submittedName>
</protein>
<dbReference type="OrthoDB" id="2241086at2"/>
<evidence type="ECO:0000256" key="3">
    <source>
        <dbReference type="ARBA" id="ARBA00022448"/>
    </source>
</evidence>
<dbReference type="Proteomes" id="UP000249495">
    <property type="component" value="Chromosome 1"/>
</dbReference>
<evidence type="ECO:0000259" key="6">
    <source>
        <dbReference type="PROSITE" id="PS50983"/>
    </source>
</evidence>
<feature type="chain" id="PRO_5038880178" evidence="5">
    <location>
        <begin position="19"/>
        <end position="316"/>
    </location>
</feature>
<dbReference type="Pfam" id="PF01497">
    <property type="entry name" value="Peripla_BP_2"/>
    <property type="match status" value="1"/>
</dbReference>
<comment type="subcellular location">
    <subcellularLocation>
        <location evidence="1">Cell envelope</location>
    </subcellularLocation>
</comment>
<accession>A0A2X3VHY7</accession>
<dbReference type="Gene3D" id="3.40.50.1980">
    <property type="entry name" value="Nitrogenase molybdenum iron protein domain"/>
    <property type="match status" value="2"/>
</dbReference>
<dbReference type="InterPro" id="IPR051313">
    <property type="entry name" value="Bact_iron-sidero_bind"/>
</dbReference>
<dbReference type="PANTHER" id="PTHR30532">
    <property type="entry name" value="IRON III DICITRATE-BINDING PERIPLASMIC PROTEIN"/>
    <property type="match status" value="1"/>
</dbReference>
<dbReference type="PANTHER" id="PTHR30532:SF26">
    <property type="entry name" value="IRON(3+)-HYDROXAMATE-BINDING PROTEIN FHUD"/>
    <property type="match status" value="1"/>
</dbReference>
<dbReference type="InterPro" id="IPR002491">
    <property type="entry name" value="ABC_transptr_periplasmic_BD"/>
</dbReference>
<gene>
    <name evidence="7" type="primary">fhuD</name>
    <name evidence="7" type="ORF">NCTC12278_01483</name>
</gene>
<dbReference type="EMBL" id="LS483343">
    <property type="protein sequence ID" value="SQF40904.1"/>
    <property type="molecule type" value="Genomic_DNA"/>
</dbReference>
<feature type="signal peptide" evidence="5">
    <location>
        <begin position="1"/>
        <end position="18"/>
    </location>
</feature>
<evidence type="ECO:0000256" key="5">
    <source>
        <dbReference type="SAM" id="SignalP"/>
    </source>
</evidence>
<proteinExistence type="inferred from homology"/>
<dbReference type="AlphaFoldDB" id="A0A2X3VHY7"/>
<dbReference type="GO" id="GO:1901678">
    <property type="term" value="P:iron coordination entity transport"/>
    <property type="evidence" value="ECO:0007669"/>
    <property type="project" value="UniProtKB-ARBA"/>
</dbReference>
<keyword evidence="8" id="KW-1185">Reference proteome</keyword>
<organism evidence="7 8">
    <name type="scientific">Streptococcus ferus</name>
    <dbReference type="NCBI Taxonomy" id="1345"/>
    <lineage>
        <taxon>Bacteria</taxon>
        <taxon>Bacillati</taxon>
        <taxon>Bacillota</taxon>
        <taxon>Bacilli</taxon>
        <taxon>Lactobacillales</taxon>
        <taxon>Streptococcaceae</taxon>
        <taxon>Streptococcus</taxon>
    </lineage>
</organism>
<evidence type="ECO:0000313" key="7">
    <source>
        <dbReference type="EMBL" id="SQF40904.1"/>
    </source>
</evidence>
<dbReference type="PROSITE" id="PS50983">
    <property type="entry name" value="FE_B12_PBP"/>
    <property type="match status" value="1"/>
</dbReference>
<evidence type="ECO:0000313" key="8">
    <source>
        <dbReference type="Proteomes" id="UP000249495"/>
    </source>
</evidence>
<evidence type="ECO:0000256" key="1">
    <source>
        <dbReference type="ARBA" id="ARBA00004196"/>
    </source>
</evidence>
<keyword evidence="3" id="KW-0813">Transport</keyword>
<dbReference type="GO" id="GO:0030288">
    <property type="term" value="C:outer membrane-bounded periplasmic space"/>
    <property type="evidence" value="ECO:0007669"/>
    <property type="project" value="TreeGrafter"/>
</dbReference>
<feature type="domain" description="Fe/B12 periplasmic-binding" evidence="6">
    <location>
        <begin position="58"/>
        <end position="315"/>
    </location>
</feature>
<comment type="similarity">
    <text evidence="2">Belongs to the bacterial solute-binding protein 8 family.</text>
</comment>
<name>A0A2X3VHY7_9STRE</name>
<dbReference type="RefSeq" id="WP_018030328.1">
    <property type="nucleotide sequence ID" value="NZ_LS483343.1"/>
</dbReference>
<dbReference type="STRING" id="1123303.GCA_000372425_01000"/>